<dbReference type="EMBL" id="VRMN01000001">
    <property type="protein sequence ID" value="KAA8499713.1"/>
    <property type="molecule type" value="Genomic_DNA"/>
</dbReference>
<dbReference type="Proteomes" id="UP000324585">
    <property type="component" value="Unassembled WGS sequence"/>
</dbReference>
<evidence type="ECO:0008006" key="3">
    <source>
        <dbReference type="Google" id="ProtNLM"/>
    </source>
</evidence>
<dbReference type="OrthoDB" id="530906at2759"/>
<dbReference type="PANTHER" id="PTHR31385">
    <property type="entry name" value="PUTATIVE (DUF220)-RELATED"/>
    <property type="match status" value="1"/>
</dbReference>
<gene>
    <name evidence="1" type="ORF">FVE85_7298</name>
</gene>
<evidence type="ECO:0000313" key="2">
    <source>
        <dbReference type="Proteomes" id="UP000324585"/>
    </source>
</evidence>
<dbReference type="SUPFAM" id="SSF55961">
    <property type="entry name" value="Bet v1-like"/>
    <property type="match status" value="1"/>
</dbReference>
<comment type="caution">
    <text evidence="1">The sequence shown here is derived from an EMBL/GenBank/DDBJ whole genome shotgun (WGS) entry which is preliminary data.</text>
</comment>
<dbReference type="Gene3D" id="3.30.530.20">
    <property type="match status" value="1"/>
</dbReference>
<proteinExistence type="predicted"/>
<name>A0A5J4ZAD4_PORPP</name>
<dbReference type="PANTHER" id="PTHR31385:SF1">
    <property type="entry name" value="PUTATIVE (DUF220)-RELATED"/>
    <property type="match status" value="1"/>
</dbReference>
<keyword evidence="2" id="KW-1185">Reference proteome</keyword>
<organism evidence="1 2">
    <name type="scientific">Porphyridium purpureum</name>
    <name type="common">Red alga</name>
    <name type="synonym">Porphyridium cruentum</name>
    <dbReference type="NCBI Taxonomy" id="35688"/>
    <lineage>
        <taxon>Eukaryota</taxon>
        <taxon>Rhodophyta</taxon>
        <taxon>Bangiophyceae</taxon>
        <taxon>Porphyridiales</taxon>
        <taxon>Porphyridiaceae</taxon>
        <taxon>Porphyridium</taxon>
    </lineage>
</organism>
<dbReference type="AlphaFoldDB" id="A0A5J4ZAD4"/>
<sequence>MGFAHALMFWRRGRIEQPGATEVENEVGRSARSKRFAPEVKIIRTGRGKAMSCTVRVRADIGMSPELTYFVLTSPENFKVFSNQHKPETRIVRKESATAQEVEIHSRGSWKFLRFQGSFPVHLLVKQDLAQRRVTFELLSKGFMNRFNGVWRVDTCSAPLRKASPWSAQSTVATAEPVAAIPACSVTLEQTVKLAVMPPPPLDRLFYRIVGRVVARVLRDLENEAVRVQSGQPSISIPAHLLNPFLAARRAAGAPVLSKPPR</sequence>
<dbReference type="InterPro" id="IPR023393">
    <property type="entry name" value="START-like_dom_sf"/>
</dbReference>
<reference evidence="2" key="1">
    <citation type="journal article" date="2019" name="Nat. Commun.">
        <title>Expansion of phycobilisome linker gene families in mesophilic red algae.</title>
        <authorList>
            <person name="Lee J."/>
            <person name="Kim D."/>
            <person name="Bhattacharya D."/>
            <person name="Yoon H.S."/>
        </authorList>
    </citation>
    <scope>NUCLEOTIDE SEQUENCE [LARGE SCALE GENOMIC DNA]</scope>
    <source>
        <strain evidence="2">CCMP 1328</strain>
    </source>
</reference>
<protein>
    <recommendedName>
        <fullName evidence="3">Coenzyme Q-binding protein COQ10 START domain-containing protein</fullName>
    </recommendedName>
</protein>
<evidence type="ECO:0000313" key="1">
    <source>
        <dbReference type="EMBL" id="KAA8499713.1"/>
    </source>
</evidence>
<accession>A0A5J4ZAD4</accession>